<dbReference type="SUPFAM" id="SSF55103">
    <property type="entry name" value="FAD-linked oxidases, C-terminal domain"/>
    <property type="match status" value="1"/>
</dbReference>
<sequence length="491" mass="53379">MTDRSSAARVSGEAFLQGQVVRELEAAVGRERVSVEDADLQAQAADWSWSSKYIQYAGLRLPSADVMVKPATTAEVEEVVRIASEYRMPVVPRGGGSGTQGGTLAVYGGIALDLTDLDDIVEIDEQSLTVTVGAGIDGPTLEAELNTHGLTLAHYPGSYHLGATIGGFIAARGSGVVSTKYGKAEDQVLQVKAVVPPGATVETLRVPSHAAGPDLLQSFVGSEGTLGVITEATLRVDPLPEARGFLSFSFPDIFTGMEAGRRIMTNRLRPAVIRLYDEADSVKLKDWVGTPFTGTLMVVMCDGAQELVDYETRAITELVEAAGGTSHGPDVGRIWWEGKYEPYAKGKLPQPPLMYGTFDQVARFSDLPAIYRAKKKIVEEEFAEYGARYTAHLSHWYDWGAMLYDRFYVDEPPADPVEAMRLHDRLWDAGILEGIAHGAVLNDHHGVGIKLGRFMHKQYGEGFRLLKAQKDAWDPDGIMNPGKLGFGPPRR</sequence>
<dbReference type="Gene3D" id="3.30.300.330">
    <property type="match status" value="1"/>
</dbReference>
<reference evidence="5 6" key="1">
    <citation type="submission" date="2023-10" db="EMBL/GenBank/DDBJ databases">
        <title>Microbacterium xanthum sp. nov., isolated from seaweed.</title>
        <authorList>
            <person name="Lee S.D."/>
        </authorList>
    </citation>
    <scope>NUCLEOTIDE SEQUENCE [LARGE SCALE GENOMIC DNA]</scope>
    <source>
        <strain evidence="5 6">KCTC 19124</strain>
    </source>
</reference>
<dbReference type="PANTHER" id="PTHR46568">
    <property type="entry name" value="ALKYLDIHYDROXYACETONEPHOSPHATE SYNTHASE, PEROXISOMAL"/>
    <property type="match status" value="1"/>
</dbReference>
<dbReference type="SUPFAM" id="SSF56176">
    <property type="entry name" value="FAD-binding/transporter-associated domain-like"/>
    <property type="match status" value="1"/>
</dbReference>
<comment type="similarity">
    <text evidence="1">Belongs to the FAD-binding oxidoreductase/transferase type 4 family.</text>
</comment>
<dbReference type="Pfam" id="PF02913">
    <property type="entry name" value="FAD-oxidase_C"/>
    <property type="match status" value="1"/>
</dbReference>
<dbReference type="InterPro" id="IPR025650">
    <property type="entry name" value="Alkyl-DHAP_Synthase"/>
</dbReference>
<dbReference type="InterPro" id="IPR016164">
    <property type="entry name" value="FAD-linked_Oxase-like_C"/>
</dbReference>
<proteinExistence type="inferred from homology"/>
<evidence type="ECO:0000256" key="2">
    <source>
        <dbReference type="ARBA" id="ARBA00022630"/>
    </source>
</evidence>
<keyword evidence="3" id="KW-0274">FAD</keyword>
<protein>
    <submittedName>
        <fullName evidence="5">FAD-binding oxidoreductase</fullName>
    </submittedName>
</protein>
<dbReference type="EMBL" id="JAWJYN010000001">
    <property type="protein sequence ID" value="MDZ8160937.1"/>
    <property type="molecule type" value="Genomic_DNA"/>
</dbReference>
<dbReference type="InterPro" id="IPR036318">
    <property type="entry name" value="FAD-bd_PCMH-like_sf"/>
</dbReference>
<keyword evidence="6" id="KW-1185">Reference proteome</keyword>
<comment type="caution">
    <text evidence="5">The sequence shown here is derived from an EMBL/GenBank/DDBJ whole genome shotgun (WGS) entry which is preliminary data.</text>
</comment>
<dbReference type="InterPro" id="IPR004113">
    <property type="entry name" value="FAD-bd_oxidored_4_C"/>
</dbReference>
<evidence type="ECO:0000313" key="5">
    <source>
        <dbReference type="EMBL" id="MDZ8160937.1"/>
    </source>
</evidence>
<dbReference type="Gene3D" id="3.30.465.10">
    <property type="match status" value="1"/>
</dbReference>
<dbReference type="Proteomes" id="UP001291912">
    <property type="component" value="Unassembled WGS sequence"/>
</dbReference>
<feature type="domain" description="FAD-binding PCMH-type" evidence="4">
    <location>
        <begin position="60"/>
        <end position="239"/>
    </location>
</feature>
<dbReference type="InterPro" id="IPR016169">
    <property type="entry name" value="FAD-bd_PCMH_sub2"/>
</dbReference>
<dbReference type="Gene3D" id="3.30.70.3450">
    <property type="match status" value="1"/>
</dbReference>
<dbReference type="PANTHER" id="PTHR46568:SF1">
    <property type="entry name" value="ALKYLDIHYDROXYACETONEPHOSPHATE SYNTHASE, PEROXISOMAL"/>
    <property type="match status" value="1"/>
</dbReference>
<dbReference type="PROSITE" id="PS51387">
    <property type="entry name" value="FAD_PCMH"/>
    <property type="match status" value="1"/>
</dbReference>
<accession>A0ABU5N4B3</accession>
<name>A0ABU5N4B3_9MICO</name>
<evidence type="ECO:0000256" key="1">
    <source>
        <dbReference type="ARBA" id="ARBA00008000"/>
    </source>
</evidence>
<gene>
    <name evidence="5" type="ORF">R2Q92_03755</name>
</gene>
<dbReference type="Pfam" id="PF01565">
    <property type="entry name" value="FAD_binding_4"/>
    <property type="match status" value="1"/>
</dbReference>
<dbReference type="InterPro" id="IPR006094">
    <property type="entry name" value="Oxid_FAD_bind_N"/>
</dbReference>
<evidence type="ECO:0000256" key="3">
    <source>
        <dbReference type="ARBA" id="ARBA00022827"/>
    </source>
</evidence>
<dbReference type="InterPro" id="IPR016171">
    <property type="entry name" value="Vanillyl_alc_oxidase_C-sub2"/>
</dbReference>
<evidence type="ECO:0000259" key="4">
    <source>
        <dbReference type="PROSITE" id="PS51387"/>
    </source>
</evidence>
<organism evidence="5 6">
    <name type="scientific">Microbacterium aquimaris</name>
    <dbReference type="NCBI Taxonomy" id="459816"/>
    <lineage>
        <taxon>Bacteria</taxon>
        <taxon>Bacillati</taxon>
        <taxon>Actinomycetota</taxon>
        <taxon>Actinomycetes</taxon>
        <taxon>Micrococcales</taxon>
        <taxon>Microbacteriaceae</taxon>
        <taxon>Microbacterium</taxon>
    </lineage>
</organism>
<keyword evidence="2" id="KW-0285">Flavoprotein</keyword>
<evidence type="ECO:0000313" key="6">
    <source>
        <dbReference type="Proteomes" id="UP001291912"/>
    </source>
</evidence>
<dbReference type="InterPro" id="IPR016166">
    <property type="entry name" value="FAD-bd_PCMH"/>
</dbReference>
<dbReference type="Gene3D" id="1.10.45.10">
    <property type="entry name" value="Vanillyl-alcohol Oxidase, Chain A, domain 4"/>
    <property type="match status" value="1"/>
</dbReference>
<dbReference type="RefSeq" id="WP_194423610.1">
    <property type="nucleotide sequence ID" value="NZ_BAAAPT010000001.1"/>
</dbReference>